<comment type="caution">
    <text evidence="1">The sequence shown here is derived from an EMBL/GenBank/DDBJ whole genome shotgun (WGS) entry which is preliminary data.</text>
</comment>
<dbReference type="EMBL" id="NEVH01015826">
    <property type="protein sequence ID" value="PNF26566.1"/>
    <property type="molecule type" value="Genomic_DNA"/>
</dbReference>
<evidence type="ECO:0000313" key="2">
    <source>
        <dbReference type="Proteomes" id="UP000235965"/>
    </source>
</evidence>
<keyword evidence="2" id="KW-1185">Reference proteome</keyword>
<organism evidence="1 2">
    <name type="scientific">Cryptotermes secundus</name>
    <dbReference type="NCBI Taxonomy" id="105785"/>
    <lineage>
        <taxon>Eukaryota</taxon>
        <taxon>Metazoa</taxon>
        <taxon>Ecdysozoa</taxon>
        <taxon>Arthropoda</taxon>
        <taxon>Hexapoda</taxon>
        <taxon>Insecta</taxon>
        <taxon>Pterygota</taxon>
        <taxon>Neoptera</taxon>
        <taxon>Polyneoptera</taxon>
        <taxon>Dictyoptera</taxon>
        <taxon>Blattodea</taxon>
        <taxon>Blattoidea</taxon>
        <taxon>Termitoidae</taxon>
        <taxon>Kalotermitidae</taxon>
        <taxon>Cryptotermitinae</taxon>
        <taxon>Cryptotermes</taxon>
    </lineage>
</organism>
<evidence type="ECO:0000313" key="1">
    <source>
        <dbReference type="EMBL" id="PNF26566.1"/>
    </source>
</evidence>
<dbReference type="Proteomes" id="UP000235965">
    <property type="component" value="Unassembled WGS sequence"/>
</dbReference>
<dbReference type="InParanoid" id="A0A2J7QDB8"/>
<gene>
    <name evidence="1" type="ORF">B7P43_G13255</name>
</gene>
<reference evidence="1 2" key="1">
    <citation type="submission" date="2017-12" db="EMBL/GenBank/DDBJ databases">
        <title>Hemimetabolous genomes reveal molecular basis of termite eusociality.</title>
        <authorList>
            <person name="Harrison M.C."/>
            <person name="Jongepier E."/>
            <person name="Robertson H.M."/>
            <person name="Arning N."/>
            <person name="Bitard-Feildel T."/>
            <person name="Chao H."/>
            <person name="Childers C.P."/>
            <person name="Dinh H."/>
            <person name="Doddapaneni H."/>
            <person name="Dugan S."/>
            <person name="Gowin J."/>
            <person name="Greiner C."/>
            <person name="Han Y."/>
            <person name="Hu H."/>
            <person name="Hughes D.S.T."/>
            <person name="Huylmans A.-K."/>
            <person name="Kemena C."/>
            <person name="Kremer L.P.M."/>
            <person name="Lee S.L."/>
            <person name="Lopez-Ezquerra A."/>
            <person name="Mallet L."/>
            <person name="Monroy-Kuhn J.M."/>
            <person name="Moser A."/>
            <person name="Murali S.C."/>
            <person name="Muzny D.M."/>
            <person name="Otani S."/>
            <person name="Piulachs M.-D."/>
            <person name="Poelchau M."/>
            <person name="Qu J."/>
            <person name="Schaub F."/>
            <person name="Wada-Katsumata A."/>
            <person name="Worley K.C."/>
            <person name="Xie Q."/>
            <person name="Ylla G."/>
            <person name="Poulsen M."/>
            <person name="Gibbs R.A."/>
            <person name="Schal C."/>
            <person name="Richards S."/>
            <person name="Belles X."/>
            <person name="Korb J."/>
            <person name="Bornberg-Bauer E."/>
        </authorList>
    </citation>
    <scope>NUCLEOTIDE SEQUENCE [LARGE SCALE GENOMIC DNA]</scope>
    <source>
        <tissue evidence="1">Whole body</tissue>
    </source>
</reference>
<proteinExistence type="predicted"/>
<sequence>MDIHYHESKAFHDFSPQANDTDRAIATCWRSLVPTSVDRRCHVVSTTNPHVHPIADQLLLRKIR</sequence>
<dbReference type="AlphaFoldDB" id="A0A2J7QDB8"/>
<accession>A0A2J7QDB8</accession>
<protein>
    <submittedName>
        <fullName evidence="1">Uncharacterized protein</fullName>
    </submittedName>
</protein>
<name>A0A2J7QDB8_9NEOP</name>